<keyword evidence="3" id="KW-0677">Repeat</keyword>
<evidence type="ECO:0000256" key="4">
    <source>
        <dbReference type="ARBA" id="ARBA00022771"/>
    </source>
</evidence>
<dbReference type="Gene3D" id="3.30.50.10">
    <property type="entry name" value="Erythroid Transcription Factor GATA-1, subunit A"/>
    <property type="match status" value="2"/>
</dbReference>
<feature type="region of interest" description="Disordered" evidence="12">
    <location>
        <begin position="308"/>
        <end position="335"/>
    </location>
</feature>
<dbReference type="GO" id="GO:0008270">
    <property type="term" value="F:zinc ion binding"/>
    <property type="evidence" value="ECO:0007669"/>
    <property type="project" value="UniProtKB-KW"/>
</dbReference>
<dbReference type="SUPFAM" id="SSF57716">
    <property type="entry name" value="Glucocorticoid receptor-like (DNA-binding domain)"/>
    <property type="match status" value="2"/>
</dbReference>
<evidence type="ECO:0000313" key="14">
    <source>
        <dbReference type="Ensembl" id="ENSPNAP00000053995.1"/>
    </source>
</evidence>
<feature type="region of interest" description="Disordered" evidence="12">
    <location>
        <begin position="1"/>
        <end position="22"/>
    </location>
</feature>
<protein>
    <recommendedName>
        <fullName evidence="13">GATA-type domain-containing protein</fullName>
    </recommendedName>
</protein>
<accession>A0AAR2JPR0</accession>
<name>A0AAR2JPR0_PYGNA</name>
<dbReference type="GO" id="GO:0045165">
    <property type="term" value="P:cell fate commitment"/>
    <property type="evidence" value="ECO:0007669"/>
    <property type="project" value="TreeGrafter"/>
</dbReference>
<feature type="domain" description="GATA-type" evidence="13">
    <location>
        <begin position="259"/>
        <end position="312"/>
    </location>
</feature>
<dbReference type="PROSITE" id="PS50114">
    <property type="entry name" value="GATA_ZN_FINGER_2"/>
    <property type="match status" value="2"/>
</dbReference>
<keyword evidence="9" id="KW-0804">Transcription</keyword>
<feature type="zinc finger region" description="GATA-type 1" evidence="11">
    <location>
        <begin position="211"/>
        <end position="235"/>
    </location>
</feature>
<evidence type="ECO:0000259" key="13">
    <source>
        <dbReference type="PROSITE" id="PS50114"/>
    </source>
</evidence>
<dbReference type="Pfam" id="PF00320">
    <property type="entry name" value="GATA"/>
    <property type="match status" value="2"/>
</dbReference>
<proteinExistence type="predicted"/>
<dbReference type="GeneTree" id="ENSGT00940000156315"/>
<keyword evidence="7" id="KW-0238">DNA-binding</keyword>
<dbReference type="InterPro" id="IPR039355">
    <property type="entry name" value="Transcription_factor_GATA"/>
</dbReference>
<dbReference type="Proteomes" id="UP001501920">
    <property type="component" value="Chromosome 26"/>
</dbReference>
<evidence type="ECO:0000256" key="1">
    <source>
        <dbReference type="ARBA" id="ARBA00004123"/>
    </source>
</evidence>
<dbReference type="PANTHER" id="PTHR10071:SF281">
    <property type="entry name" value="BOX A-BINDING FACTOR-RELATED"/>
    <property type="match status" value="1"/>
</dbReference>
<evidence type="ECO:0000256" key="6">
    <source>
        <dbReference type="ARBA" id="ARBA00023015"/>
    </source>
</evidence>
<dbReference type="InterPro" id="IPR013088">
    <property type="entry name" value="Znf_NHR/GATA"/>
</dbReference>
<dbReference type="SMART" id="SM00401">
    <property type="entry name" value="ZnF_GATA"/>
    <property type="match status" value="2"/>
</dbReference>
<evidence type="ECO:0000256" key="7">
    <source>
        <dbReference type="ARBA" id="ARBA00023125"/>
    </source>
</evidence>
<evidence type="ECO:0000256" key="2">
    <source>
        <dbReference type="ARBA" id="ARBA00022723"/>
    </source>
</evidence>
<organism evidence="14 15">
    <name type="scientific">Pygocentrus nattereri</name>
    <name type="common">Red-bellied piranha</name>
    <dbReference type="NCBI Taxonomy" id="42514"/>
    <lineage>
        <taxon>Eukaryota</taxon>
        <taxon>Metazoa</taxon>
        <taxon>Chordata</taxon>
        <taxon>Craniata</taxon>
        <taxon>Vertebrata</taxon>
        <taxon>Euteleostomi</taxon>
        <taxon>Actinopterygii</taxon>
        <taxon>Neopterygii</taxon>
        <taxon>Teleostei</taxon>
        <taxon>Ostariophysi</taxon>
        <taxon>Characiformes</taxon>
        <taxon>Characoidei</taxon>
        <taxon>Pygocentrus</taxon>
    </lineage>
</organism>
<feature type="domain" description="GATA-type" evidence="13">
    <location>
        <begin position="205"/>
        <end position="259"/>
    </location>
</feature>
<evidence type="ECO:0000313" key="15">
    <source>
        <dbReference type="Proteomes" id="UP001501920"/>
    </source>
</evidence>
<dbReference type="FunFam" id="3.30.50.10:FF:000001">
    <property type="entry name" value="GATA transcription factor (GATAd)"/>
    <property type="match status" value="1"/>
</dbReference>
<dbReference type="PROSITE" id="PS00344">
    <property type="entry name" value="GATA_ZN_FINGER_1"/>
    <property type="match status" value="2"/>
</dbReference>
<keyword evidence="10" id="KW-0539">Nucleus</keyword>
<evidence type="ECO:0000256" key="9">
    <source>
        <dbReference type="ARBA" id="ARBA00023163"/>
    </source>
</evidence>
<dbReference type="GO" id="GO:0045944">
    <property type="term" value="P:positive regulation of transcription by RNA polymerase II"/>
    <property type="evidence" value="ECO:0007669"/>
    <property type="project" value="TreeGrafter"/>
</dbReference>
<evidence type="ECO:0000256" key="12">
    <source>
        <dbReference type="SAM" id="MobiDB-lite"/>
    </source>
</evidence>
<feature type="zinc finger region" description="GATA-type 2" evidence="11">
    <location>
        <begin position="265"/>
        <end position="289"/>
    </location>
</feature>
<evidence type="ECO:0000256" key="8">
    <source>
        <dbReference type="ARBA" id="ARBA00023159"/>
    </source>
</evidence>
<reference evidence="14 15" key="1">
    <citation type="submission" date="2020-10" db="EMBL/GenBank/DDBJ databases">
        <title>Pygocentrus nattereri (red-bellied piranha) genome, fPygNat1, primary haplotype.</title>
        <authorList>
            <person name="Myers G."/>
            <person name="Meyer A."/>
            <person name="Karagic N."/>
            <person name="Pippel M."/>
            <person name="Winkler S."/>
            <person name="Tracey A."/>
            <person name="Wood J."/>
            <person name="Formenti G."/>
            <person name="Howe K."/>
            <person name="Fedrigo O."/>
            <person name="Jarvis E.D."/>
        </authorList>
    </citation>
    <scope>NUCLEOTIDE SEQUENCE [LARGE SCALE GENOMIC DNA]</scope>
</reference>
<feature type="compositionally biased region" description="Basic and acidic residues" evidence="12">
    <location>
        <begin position="325"/>
        <end position="335"/>
    </location>
</feature>
<feature type="compositionally biased region" description="Basic residues" evidence="12">
    <location>
        <begin position="312"/>
        <end position="324"/>
    </location>
</feature>
<keyword evidence="6" id="KW-0805">Transcription regulation</keyword>
<evidence type="ECO:0000256" key="10">
    <source>
        <dbReference type="ARBA" id="ARBA00023242"/>
    </source>
</evidence>
<evidence type="ECO:0000256" key="5">
    <source>
        <dbReference type="ARBA" id="ARBA00022833"/>
    </source>
</evidence>
<dbReference type="GO" id="GO:0000122">
    <property type="term" value="P:negative regulation of transcription by RNA polymerase II"/>
    <property type="evidence" value="ECO:0007669"/>
    <property type="project" value="TreeGrafter"/>
</dbReference>
<dbReference type="FunFam" id="3.30.50.10:FF:000032">
    <property type="entry name" value="Transcription factor GATA-3"/>
    <property type="match status" value="1"/>
</dbReference>
<dbReference type="GO" id="GO:0005634">
    <property type="term" value="C:nucleus"/>
    <property type="evidence" value="ECO:0007669"/>
    <property type="project" value="UniProtKB-SubCell"/>
</dbReference>
<dbReference type="GO" id="GO:0000981">
    <property type="term" value="F:DNA-binding transcription factor activity, RNA polymerase II-specific"/>
    <property type="evidence" value="ECO:0007669"/>
    <property type="project" value="InterPro"/>
</dbReference>
<sequence length="377" mass="41454">ARAPALHPSWIMHAHPPHPRPQGALGCPDPSERHAIAVHHGPAYPDQHGSLLPAEERDMFLSPAEPQGNPYFHAHAPQTHCRARAGYNSAQARLSGGSLYRPPVLHSPPFPWMDTSRAVPPAHQHAPSWTPVSFSKSCPVFPASCPQPCRMPPSPATDTTPTPLLNGLETESCGTSERACTYYSVAGARESVERPPGTAKSKHRASPGRECVNCGATSTPLWRRDGTGHYLCNACGLYHKMNGQNRPLIRPKRRLSAARRAGTCCANCQTATTTLWRRNTNGEPVCNACGLYYKLHNMNRPLTMKKEGIQTRNRKMSSKSKRRRGESSHHLTSIMRDKPLAFNHITNISHPFTMTPAMELHPAFSHTHQTSLVTAMG</sequence>
<comment type="subcellular location">
    <subcellularLocation>
        <location evidence="1">Nucleus</location>
    </subcellularLocation>
</comment>
<dbReference type="PIRSF" id="PIRSF003027">
    <property type="entry name" value="TF_GATA-1/2/3"/>
    <property type="match status" value="1"/>
</dbReference>
<keyword evidence="8" id="KW-0010">Activator</keyword>
<dbReference type="PRINTS" id="PR00619">
    <property type="entry name" value="GATAZNFINGER"/>
</dbReference>
<keyword evidence="5 11" id="KW-0862">Zinc</keyword>
<dbReference type="InterPro" id="IPR016374">
    <property type="entry name" value="TF_GATA-2/3"/>
</dbReference>
<reference evidence="14" key="3">
    <citation type="submission" date="2025-09" db="UniProtKB">
        <authorList>
            <consortium name="Ensembl"/>
        </authorList>
    </citation>
    <scope>IDENTIFICATION</scope>
</reference>
<dbReference type="Ensembl" id="ENSPNAT00000060876.1">
    <property type="protein sequence ID" value="ENSPNAP00000053995.1"/>
    <property type="gene ID" value="ENSPNAG00000016681.2"/>
</dbReference>
<keyword evidence="15" id="KW-1185">Reference proteome</keyword>
<dbReference type="GO" id="GO:0000978">
    <property type="term" value="F:RNA polymerase II cis-regulatory region sequence-specific DNA binding"/>
    <property type="evidence" value="ECO:0007669"/>
    <property type="project" value="TreeGrafter"/>
</dbReference>
<reference evidence="14" key="2">
    <citation type="submission" date="2025-08" db="UniProtKB">
        <authorList>
            <consortium name="Ensembl"/>
        </authorList>
    </citation>
    <scope>IDENTIFICATION</scope>
</reference>
<evidence type="ECO:0000256" key="3">
    <source>
        <dbReference type="ARBA" id="ARBA00022737"/>
    </source>
</evidence>
<dbReference type="InterPro" id="IPR000679">
    <property type="entry name" value="Znf_GATA"/>
</dbReference>
<dbReference type="AlphaFoldDB" id="A0AAR2JPR0"/>
<keyword evidence="2 11" id="KW-0479">Metal-binding</keyword>
<dbReference type="PANTHER" id="PTHR10071">
    <property type="entry name" value="TRANSCRIPTION FACTOR GATA FAMILY MEMBER"/>
    <property type="match status" value="1"/>
</dbReference>
<keyword evidence="4 11" id="KW-0863">Zinc-finger</keyword>
<dbReference type="CDD" id="cd00202">
    <property type="entry name" value="ZnF_GATA"/>
    <property type="match status" value="2"/>
</dbReference>
<evidence type="ECO:0000256" key="11">
    <source>
        <dbReference type="PIRSR" id="PIRSR003027-1"/>
    </source>
</evidence>